<dbReference type="SUPFAM" id="SSF47757">
    <property type="entry name" value="Chemotaxis receptor methyltransferase CheR, N-terminal domain"/>
    <property type="match status" value="1"/>
</dbReference>
<dbReference type="Pfam" id="PF01739">
    <property type="entry name" value="CheR"/>
    <property type="match status" value="1"/>
</dbReference>
<evidence type="ECO:0000256" key="5">
    <source>
        <dbReference type="ARBA" id="ARBA00022691"/>
    </source>
</evidence>
<evidence type="ECO:0000256" key="4">
    <source>
        <dbReference type="ARBA" id="ARBA00022679"/>
    </source>
</evidence>
<evidence type="ECO:0000256" key="2">
    <source>
        <dbReference type="ARBA" id="ARBA00012534"/>
    </source>
</evidence>
<dbReference type="KEGG" id="taci:TDSAC_0018"/>
<dbReference type="CDD" id="cd02440">
    <property type="entry name" value="AdoMet_MTases"/>
    <property type="match status" value="1"/>
</dbReference>
<name>A0A2R4VY46_THEAF</name>
<evidence type="ECO:0000256" key="1">
    <source>
        <dbReference type="ARBA" id="ARBA00001541"/>
    </source>
</evidence>
<dbReference type="InterPro" id="IPR050903">
    <property type="entry name" value="Bact_Chemotaxis_MeTrfase"/>
</dbReference>
<evidence type="ECO:0000256" key="3">
    <source>
        <dbReference type="ARBA" id="ARBA00022603"/>
    </source>
</evidence>
<dbReference type="InterPro" id="IPR000780">
    <property type="entry name" value="CheR_MeTrfase"/>
</dbReference>
<keyword evidence="3 7" id="KW-0489">Methyltransferase</keyword>
<comment type="catalytic activity">
    <reaction evidence="1">
        <text>L-glutamyl-[protein] + S-adenosyl-L-methionine = [protein]-L-glutamate 5-O-methyl ester + S-adenosyl-L-homocysteine</text>
        <dbReference type="Rhea" id="RHEA:24452"/>
        <dbReference type="Rhea" id="RHEA-COMP:10208"/>
        <dbReference type="Rhea" id="RHEA-COMP:10311"/>
        <dbReference type="ChEBI" id="CHEBI:29973"/>
        <dbReference type="ChEBI" id="CHEBI:57856"/>
        <dbReference type="ChEBI" id="CHEBI:59789"/>
        <dbReference type="ChEBI" id="CHEBI:82795"/>
        <dbReference type="EC" id="2.1.1.80"/>
    </reaction>
</comment>
<evidence type="ECO:0000313" key="7">
    <source>
        <dbReference type="EMBL" id="AWB09408.1"/>
    </source>
</evidence>
<dbReference type="EMBL" id="CP020921">
    <property type="protein sequence ID" value="AWB09408.1"/>
    <property type="molecule type" value="Genomic_DNA"/>
</dbReference>
<organism evidence="7 8">
    <name type="scientific">Thermodesulfobium acidiphilum</name>
    <dbReference type="NCBI Taxonomy" id="1794699"/>
    <lineage>
        <taxon>Bacteria</taxon>
        <taxon>Pseudomonadati</taxon>
        <taxon>Thermodesulfobiota</taxon>
        <taxon>Thermodesulfobiia</taxon>
        <taxon>Thermodesulfobiales</taxon>
        <taxon>Thermodesulfobiaceae</taxon>
        <taxon>Thermodesulfobium</taxon>
    </lineage>
</organism>
<protein>
    <recommendedName>
        <fullName evidence="2">protein-glutamate O-methyltransferase</fullName>
        <ecNumber evidence="2">2.1.1.80</ecNumber>
    </recommendedName>
</protein>
<dbReference type="PRINTS" id="PR00996">
    <property type="entry name" value="CHERMTFRASE"/>
</dbReference>
<dbReference type="SUPFAM" id="SSF53335">
    <property type="entry name" value="S-adenosyl-L-methionine-dependent methyltransferases"/>
    <property type="match status" value="1"/>
</dbReference>
<dbReference type="PROSITE" id="PS50123">
    <property type="entry name" value="CHER"/>
    <property type="match status" value="1"/>
</dbReference>
<dbReference type="InterPro" id="IPR029063">
    <property type="entry name" value="SAM-dependent_MTases_sf"/>
</dbReference>
<dbReference type="SMART" id="SM00138">
    <property type="entry name" value="MeTrc"/>
    <property type="match status" value="1"/>
</dbReference>
<dbReference type="PANTHER" id="PTHR24422">
    <property type="entry name" value="CHEMOTAXIS PROTEIN METHYLTRANSFERASE"/>
    <property type="match status" value="1"/>
</dbReference>
<dbReference type="Proteomes" id="UP000244792">
    <property type="component" value="Chromosome"/>
</dbReference>
<proteinExistence type="predicted"/>
<dbReference type="InterPro" id="IPR022642">
    <property type="entry name" value="CheR_C"/>
</dbReference>
<dbReference type="EC" id="2.1.1.80" evidence="2"/>
<accession>A0A2R4VY46</accession>
<dbReference type="Gene3D" id="3.40.50.150">
    <property type="entry name" value="Vaccinia Virus protein VP39"/>
    <property type="match status" value="1"/>
</dbReference>
<keyword evidence="5" id="KW-0949">S-adenosyl-L-methionine</keyword>
<feature type="domain" description="CheR-type methyltransferase" evidence="6">
    <location>
        <begin position="1"/>
        <end position="260"/>
    </location>
</feature>
<evidence type="ECO:0000313" key="8">
    <source>
        <dbReference type="Proteomes" id="UP000244792"/>
    </source>
</evidence>
<evidence type="ECO:0000259" key="6">
    <source>
        <dbReference type="PROSITE" id="PS50123"/>
    </source>
</evidence>
<dbReference type="AlphaFoldDB" id="A0A2R4VY46"/>
<dbReference type="OrthoDB" id="9816309at2"/>
<dbReference type="Pfam" id="PF03705">
    <property type="entry name" value="CheR_N"/>
    <property type="match status" value="1"/>
</dbReference>
<dbReference type="GO" id="GO:0008983">
    <property type="term" value="F:protein-glutamate O-methyltransferase activity"/>
    <property type="evidence" value="ECO:0007669"/>
    <property type="project" value="UniProtKB-EC"/>
</dbReference>
<dbReference type="InterPro" id="IPR036804">
    <property type="entry name" value="CheR_N_sf"/>
</dbReference>
<sequence length="260" mass="30615">MDEQKDYKEFTEEIFKLTNIPLHLYRENQVRRRVTLWMSFLGLKSFKEYLNYLKSYPGALEEFKKKFTINVSEFFRNPELFDELKKYIPELAKKTDILRVYSAGCSVGAEAYTVGIILNEYFNDIKYHIWGLDIDEEALEKAKAGIYTKDFFKSAKLELIEKYFTKLSGDRYQIKDEIKAHTTFLKGDLILGEPPRLDFDIVLCRNVVIYFDEEAKDKVYANLSKCLKIGGILFVGATERVFDARRFSLEYVSSFIYRKV</sequence>
<dbReference type="InterPro" id="IPR022641">
    <property type="entry name" value="CheR_N"/>
</dbReference>
<keyword evidence="4 7" id="KW-0808">Transferase</keyword>
<reference evidence="7 8" key="1">
    <citation type="submission" date="2017-04" db="EMBL/GenBank/DDBJ databases">
        <title>Genomic insights into metabolism of Thermodesulfobium acidiphilum.</title>
        <authorList>
            <person name="Toshchakov S.V."/>
            <person name="Frolov E.N."/>
            <person name="Kublanov I.V."/>
            <person name="Samarov N.I."/>
            <person name="Novikov A."/>
            <person name="Lebedinsky A.V."/>
            <person name="Bonch-Osmolovskaya E.A."/>
            <person name="Chernyh N.A."/>
        </authorList>
    </citation>
    <scope>NUCLEOTIDE SEQUENCE [LARGE SCALE GENOMIC DNA]</scope>
    <source>
        <strain evidence="7 8">3127-1</strain>
    </source>
</reference>
<keyword evidence="8" id="KW-1185">Reference proteome</keyword>
<dbReference type="GO" id="GO:0032259">
    <property type="term" value="P:methylation"/>
    <property type="evidence" value="ECO:0007669"/>
    <property type="project" value="UniProtKB-KW"/>
</dbReference>
<dbReference type="Gene3D" id="1.10.155.10">
    <property type="entry name" value="Chemotaxis receptor methyltransferase CheR, N-terminal domain"/>
    <property type="match status" value="1"/>
</dbReference>
<dbReference type="PANTHER" id="PTHR24422:SF19">
    <property type="entry name" value="CHEMOTAXIS PROTEIN METHYLTRANSFERASE"/>
    <property type="match status" value="1"/>
</dbReference>
<gene>
    <name evidence="7" type="ORF">TDSAC_0018</name>
</gene>
<dbReference type="RefSeq" id="WP_108307642.1">
    <property type="nucleotide sequence ID" value="NZ_CP020921.1"/>
</dbReference>